<feature type="transmembrane region" description="Helical" evidence="1">
    <location>
        <begin position="52"/>
        <end position="70"/>
    </location>
</feature>
<reference evidence="3 4" key="1">
    <citation type="submission" date="2019-08" db="EMBL/GenBank/DDBJ databases">
        <title>Bradyrhizobium hipponensis sp. nov., a rhizobium isolated from a Lupinus angustifolius root nodule in Tunisia.</title>
        <authorList>
            <person name="Off K."/>
            <person name="Rejili M."/>
            <person name="Mars M."/>
            <person name="Brachmann A."/>
            <person name="Marin M."/>
        </authorList>
    </citation>
    <scope>NUCLEOTIDE SEQUENCE [LARGE SCALE GENOMIC DNA]</scope>
    <source>
        <strain evidence="4">aSej3</strain>
    </source>
</reference>
<dbReference type="Proteomes" id="UP000324797">
    <property type="component" value="Unassembled WGS sequence"/>
</dbReference>
<feature type="transmembrane region" description="Helical" evidence="1">
    <location>
        <begin position="188"/>
        <end position="210"/>
    </location>
</feature>
<feature type="transmembrane region" description="Helical" evidence="1">
    <location>
        <begin position="279"/>
        <end position="297"/>
    </location>
</feature>
<dbReference type="InterPro" id="IPR002656">
    <property type="entry name" value="Acyl_transf_3_dom"/>
</dbReference>
<evidence type="ECO:0000259" key="2">
    <source>
        <dbReference type="Pfam" id="PF01757"/>
    </source>
</evidence>
<feature type="domain" description="Acyltransferase 3" evidence="2">
    <location>
        <begin position="49"/>
        <end position="364"/>
    </location>
</feature>
<keyword evidence="4" id="KW-1185">Reference proteome</keyword>
<feature type="transmembrane region" description="Helical" evidence="1">
    <location>
        <begin position="134"/>
        <end position="153"/>
    </location>
</feature>
<evidence type="ECO:0000313" key="3">
    <source>
        <dbReference type="EMBL" id="TYO61574.1"/>
    </source>
</evidence>
<organism evidence="3 4">
    <name type="scientific">Bradyrhizobium hipponense</name>
    <dbReference type="NCBI Taxonomy" id="2605638"/>
    <lineage>
        <taxon>Bacteria</taxon>
        <taxon>Pseudomonadati</taxon>
        <taxon>Pseudomonadota</taxon>
        <taxon>Alphaproteobacteria</taxon>
        <taxon>Hyphomicrobiales</taxon>
        <taxon>Nitrobacteraceae</taxon>
        <taxon>Bradyrhizobium</taxon>
    </lineage>
</organism>
<dbReference type="EMBL" id="VSTH01000172">
    <property type="protein sequence ID" value="TYO61574.1"/>
    <property type="molecule type" value="Genomic_DNA"/>
</dbReference>
<proteinExistence type="predicted"/>
<protein>
    <submittedName>
        <fullName evidence="3">Acyltransferase</fullName>
    </submittedName>
</protein>
<sequence>MWQHCRLTGGSIWPVSQVANHEMLRSPILLLQSPGSAAIAESGAQKIGAVNGLRGLAIMMVIVFHLFVPFTSSTPSFPGELDPNGLLAVIAKHGFLGVNIFFVLSGFVLYLPYRTKKRAINRLADFPDFYWHRAARLLPLYYIVVLVTVALHAKSPAGSHGWYMELGGLLSTLFIFVPHGFMPPSNPVLWSVGVEIWFSLLFPLLILLIARWSLERLVLLSVVVCSAFVVVGNLIAVDRIGIFRPFVGGIFGSCYQFIFGMLVCDLYVKSRDSASLRQFYSHGLLPGGLLMIAAIFLKDHGPWAVSILYTTIFCAGFSVVLLAVLCGAWSANRVFEAWAIQVVGCMCYSIYAWHSIIMVEMIPPDTSSLKDTLRLSLPYLAIVIALSALSYRYIEFGHRRDWRALFLLRNSKSNELTGARRSSRDHAESKPVASS</sequence>
<feature type="transmembrane region" description="Helical" evidence="1">
    <location>
        <begin position="337"/>
        <end position="356"/>
    </location>
</feature>
<keyword evidence="1" id="KW-0472">Membrane</keyword>
<keyword evidence="1" id="KW-1133">Transmembrane helix</keyword>
<gene>
    <name evidence="3" type="ORF">FXV83_37395</name>
</gene>
<feature type="transmembrane region" description="Helical" evidence="1">
    <location>
        <begin position="90"/>
        <end position="113"/>
    </location>
</feature>
<feature type="transmembrane region" description="Helical" evidence="1">
    <location>
        <begin position="242"/>
        <end position="267"/>
    </location>
</feature>
<feature type="transmembrane region" description="Helical" evidence="1">
    <location>
        <begin position="376"/>
        <end position="394"/>
    </location>
</feature>
<comment type="caution">
    <text evidence="3">The sequence shown here is derived from an EMBL/GenBank/DDBJ whole genome shotgun (WGS) entry which is preliminary data.</text>
</comment>
<dbReference type="PANTHER" id="PTHR23028">
    <property type="entry name" value="ACETYLTRANSFERASE"/>
    <property type="match status" value="1"/>
</dbReference>
<evidence type="ECO:0000313" key="4">
    <source>
        <dbReference type="Proteomes" id="UP000324797"/>
    </source>
</evidence>
<dbReference type="Pfam" id="PF01757">
    <property type="entry name" value="Acyl_transf_3"/>
    <property type="match status" value="1"/>
</dbReference>
<dbReference type="PANTHER" id="PTHR23028:SF53">
    <property type="entry name" value="ACYL_TRANSF_3 DOMAIN-CONTAINING PROTEIN"/>
    <property type="match status" value="1"/>
</dbReference>
<feature type="transmembrane region" description="Helical" evidence="1">
    <location>
        <begin position="217"/>
        <end position="236"/>
    </location>
</feature>
<keyword evidence="3" id="KW-0012">Acyltransferase</keyword>
<evidence type="ECO:0000256" key="1">
    <source>
        <dbReference type="SAM" id="Phobius"/>
    </source>
</evidence>
<dbReference type="GO" id="GO:0016747">
    <property type="term" value="F:acyltransferase activity, transferring groups other than amino-acyl groups"/>
    <property type="evidence" value="ECO:0007669"/>
    <property type="project" value="InterPro"/>
</dbReference>
<dbReference type="GO" id="GO:0016020">
    <property type="term" value="C:membrane"/>
    <property type="evidence" value="ECO:0007669"/>
    <property type="project" value="TreeGrafter"/>
</dbReference>
<feature type="transmembrane region" description="Helical" evidence="1">
    <location>
        <begin position="303"/>
        <end position="325"/>
    </location>
</feature>
<dbReference type="InterPro" id="IPR050879">
    <property type="entry name" value="Acyltransferase_3"/>
</dbReference>
<name>A0A5S4YD10_9BRAD</name>
<dbReference type="AlphaFoldDB" id="A0A5S4YD10"/>
<accession>A0A5S4YD10</accession>
<keyword evidence="3" id="KW-0808">Transferase</keyword>
<keyword evidence="1" id="KW-0812">Transmembrane</keyword>
<dbReference type="GO" id="GO:0000271">
    <property type="term" value="P:polysaccharide biosynthetic process"/>
    <property type="evidence" value="ECO:0007669"/>
    <property type="project" value="TreeGrafter"/>
</dbReference>